<keyword evidence="3 6" id="KW-0812">Transmembrane</keyword>
<evidence type="ECO:0000256" key="6">
    <source>
        <dbReference type="RuleBase" id="RU363076"/>
    </source>
</evidence>
<evidence type="ECO:0000313" key="7">
    <source>
        <dbReference type="EMBL" id="MBP0494162.1"/>
    </source>
</evidence>
<keyword evidence="6" id="KW-1003">Cell membrane</keyword>
<keyword evidence="8" id="KW-1185">Reference proteome</keyword>
<dbReference type="PROSITE" id="PS50895">
    <property type="entry name" value="SURF1"/>
    <property type="match status" value="1"/>
</dbReference>
<keyword evidence="4 6" id="KW-1133">Transmembrane helix</keyword>
<protein>
    <recommendedName>
        <fullName evidence="6">SURF1-like protein</fullName>
    </recommendedName>
</protein>
<comment type="similarity">
    <text evidence="2 6">Belongs to the SURF1 family.</text>
</comment>
<evidence type="ECO:0000256" key="2">
    <source>
        <dbReference type="ARBA" id="ARBA00007165"/>
    </source>
</evidence>
<evidence type="ECO:0000256" key="1">
    <source>
        <dbReference type="ARBA" id="ARBA00004370"/>
    </source>
</evidence>
<comment type="subcellular location">
    <subcellularLocation>
        <location evidence="6">Cell membrane</location>
        <topology evidence="6">Multi-pass membrane protein</topology>
    </subcellularLocation>
    <subcellularLocation>
        <location evidence="1">Membrane</location>
    </subcellularLocation>
</comment>
<organism evidence="7 8">
    <name type="scientific">Roseomonas indoligenes</name>
    <dbReference type="NCBI Taxonomy" id="2820811"/>
    <lineage>
        <taxon>Bacteria</taxon>
        <taxon>Pseudomonadati</taxon>
        <taxon>Pseudomonadota</taxon>
        <taxon>Alphaproteobacteria</taxon>
        <taxon>Acetobacterales</taxon>
        <taxon>Roseomonadaceae</taxon>
        <taxon>Roseomonas</taxon>
    </lineage>
</organism>
<name>A0A940MZS1_9PROT</name>
<comment type="caution">
    <text evidence="7">The sequence shown here is derived from an EMBL/GenBank/DDBJ whole genome shotgun (WGS) entry which is preliminary data.</text>
</comment>
<evidence type="ECO:0000313" key="8">
    <source>
        <dbReference type="Proteomes" id="UP000677537"/>
    </source>
</evidence>
<dbReference type="PANTHER" id="PTHR23427:SF2">
    <property type="entry name" value="SURFEIT LOCUS PROTEIN 1"/>
    <property type="match status" value="1"/>
</dbReference>
<dbReference type="EMBL" id="JAGIZA010000009">
    <property type="protein sequence ID" value="MBP0494162.1"/>
    <property type="molecule type" value="Genomic_DNA"/>
</dbReference>
<dbReference type="AlphaFoldDB" id="A0A940MZS1"/>
<evidence type="ECO:0000256" key="5">
    <source>
        <dbReference type="ARBA" id="ARBA00023136"/>
    </source>
</evidence>
<feature type="transmembrane region" description="Helical" evidence="6">
    <location>
        <begin position="20"/>
        <end position="40"/>
    </location>
</feature>
<dbReference type="PANTHER" id="PTHR23427">
    <property type="entry name" value="SURFEIT LOCUS PROTEIN"/>
    <property type="match status" value="1"/>
</dbReference>
<feature type="transmembrane region" description="Helical" evidence="6">
    <location>
        <begin position="223"/>
        <end position="245"/>
    </location>
</feature>
<dbReference type="RefSeq" id="WP_209374916.1">
    <property type="nucleotide sequence ID" value="NZ_JAGIZA010000009.1"/>
</dbReference>
<evidence type="ECO:0000256" key="3">
    <source>
        <dbReference type="ARBA" id="ARBA00022692"/>
    </source>
</evidence>
<dbReference type="GO" id="GO:0005886">
    <property type="term" value="C:plasma membrane"/>
    <property type="evidence" value="ECO:0007669"/>
    <property type="project" value="UniProtKB-SubCell"/>
</dbReference>
<accession>A0A940MZS1</accession>
<proteinExistence type="inferred from homology"/>
<sequence length="255" mass="27225">MAGMKGPGVEDGGARRPARLLAFLALLLLGVGVTVSLGNWQVARRAWKLDLIERVETRVHAPAVPAPGPAAWPGVSTASDEYRHVRLSGRFLPGRGTLVAGTTALGGGFWLLEPFRVDEGWLVLVNRGFVPGERSTAERTATPPPAAEEEIVGLLRITEPGGGFLRANDPAGGWWYSRDVAAIAAARGLEGPVAPYFVDAEVSSDPRPPVGGLTVIAFRNTHLIYALTWYGLALMLAGATCFLLLSEWRARRGRA</sequence>
<reference evidence="7" key="1">
    <citation type="submission" date="2021-03" db="EMBL/GenBank/DDBJ databases">
        <authorList>
            <person name="So Y."/>
        </authorList>
    </citation>
    <scope>NUCLEOTIDE SEQUENCE</scope>
    <source>
        <strain evidence="7">SG15</strain>
    </source>
</reference>
<dbReference type="Pfam" id="PF02104">
    <property type="entry name" value="SURF1"/>
    <property type="match status" value="1"/>
</dbReference>
<gene>
    <name evidence="7" type="ORF">J5Y10_15355</name>
</gene>
<dbReference type="CDD" id="cd06662">
    <property type="entry name" value="SURF1"/>
    <property type="match status" value="1"/>
</dbReference>
<evidence type="ECO:0000256" key="4">
    <source>
        <dbReference type="ARBA" id="ARBA00022989"/>
    </source>
</evidence>
<dbReference type="Proteomes" id="UP000677537">
    <property type="component" value="Unassembled WGS sequence"/>
</dbReference>
<dbReference type="InterPro" id="IPR045214">
    <property type="entry name" value="Surf1/Surf4"/>
</dbReference>
<dbReference type="InterPro" id="IPR002994">
    <property type="entry name" value="Surf1/Shy1"/>
</dbReference>
<keyword evidence="5 6" id="KW-0472">Membrane</keyword>